<gene>
    <name evidence="1" type="ORF">L485_05725</name>
</gene>
<dbReference type="AlphaFoldDB" id="T0HXV7"/>
<sequence>MPAYRAANLPHLNLMEDIMAQLSPLRERLASAEHAYACAIQRRSATGRNQYVIRTGSPIQPFCVTETRPAKDENLVLHVA</sequence>
<dbReference type="Proteomes" id="UP000015524">
    <property type="component" value="Unassembled WGS sequence"/>
</dbReference>
<dbReference type="PATRIC" id="fig|1114964.3.peg.1116"/>
<name>T0HXV7_9SPHN</name>
<evidence type="ECO:0000313" key="1">
    <source>
        <dbReference type="EMBL" id="EQB04190.1"/>
    </source>
</evidence>
<protein>
    <submittedName>
        <fullName evidence="1">Uncharacterized protein</fullName>
    </submittedName>
</protein>
<organism evidence="1 2">
    <name type="scientific">Sphingobium baderi LL03</name>
    <dbReference type="NCBI Taxonomy" id="1114964"/>
    <lineage>
        <taxon>Bacteria</taxon>
        <taxon>Pseudomonadati</taxon>
        <taxon>Pseudomonadota</taxon>
        <taxon>Alphaproteobacteria</taxon>
        <taxon>Sphingomonadales</taxon>
        <taxon>Sphingomonadaceae</taxon>
        <taxon>Sphingobium</taxon>
    </lineage>
</organism>
<reference evidence="1 2" key="1">
    <citation type="journal article" date="2013" name="Genome Announc.">
        <title>Draft Genome Sequence of a Hexachlorocyclohexane-Degrading Bacterium, Sphingobium baderi Strain LL03T.</title>
        <authorList>
            <person name="Kaur J."/>
            <person name="Verma H."/>
            <person name="Tripathi C."/>
            <person name="Khurana J.P."/>
            <person name="Lal R."/>
        </authorList>
    </citation>
    <scope>NUCLEOTIDE SEQUENCE [LARGE SCALE GENOMIC DNA]</scope>
    <source>
        <strain evidence="1 2">LL03</strain>
    </source>
</reference>
<comment type="caution">
    <text evidence="1">The sequence shown here is derived from an EMBL/GenBank/DDBJ whole genome shotgun (WGS) entry which is preliminary data.</text>
</comment>
<accession>T0HXV7</accession>
<dbReference type="eggNOG" id="ENOG5031CA9">
    <property type="taxonomic scope" value="Bacteria"/>
</dbReference>
<proteinExistence type="predicted"/>
<dbReference type="EMBL" id="ATIB01000036">
    <property type="protein sequence ID" value="EQB04190.1"/>
    <property type="molecule type" value="Genomic_DNA"/>
</dbReference>
<evidence type="ECO:0000313" key="2">
    <source>
        <dbReference type="Proteomes" id="UP000015524"/>
    </source>
</evidence>
<keyword evidence="2" id="KW-1185">Reference proteome</keyword>